<evidence type="ECO:0000313" key="4">
    <source>
        <dbReference type="Proteomes" id="UP001374584"/>
    </source>
</evidence>
<evidence type="ECO:0000256" key="1">
    <source>
        <dbReference type="SAM" id="MobiDB-lite"/>
    </source>
</evidence>
<comment type="caution">
    <text evidence="3">The sequence shown here is derived from an EMBL/GenBank/DDBJ whole genome shotgun (WGS) entry which is preliminary data.</text>
</comment>
<proteinExistence type="predicted"/>
<protein>
    <submittedName>
        <fullName evidence="3">Uncharacterized protein</fullName>
    </submittedName>
</protein>
<keyword evidence="4" id="KW-1185">Reference proteome</keyword>
<gene>
    <name evidence="3" type="ORF">VNO80_25414</name>
</gene>
<dbReference type="Proteomes" id="UP001374584">
    <property type="component" value="Unassembled WGS sequence"/>
</dbReference>
<dbReference type="EMBL" id="JAYMYR010000009">
    <property type="protein sequence ID" value="KAK7342460.1"/>
    <property type="molecule type" value="Genomic_DNA"/>
</dbReference>
<feature type="region of interest" description="Disordered" evidence="1">
    <location>
        <begin position="52"/>
        <end position="82"/>
    </location>
</feature>
<feature type="transmembrane region" description="Helical" evidence="2">
    <location>
        <begin position="25"/>
        <end position="46"/>
    </location>
</feature>
<evidence type="ECO:0000256" key="2">
    <source>
        <dbReference type="SAM" id="Phobius"/>
    </source>
</evidence>
<evidence type="ECO:0000313" key="3">
    <source>
        <dbReference type="EMBL" id="KAK7342460.1"/>
    </source>
</evidence>
<name>A0AAN9LU80_PHACN</name>
<feature type="compositionally biased region" description="Gly residues" evidence="1">
    <location>
        <begin position="60"/>
        <end position="82"/>
    </location>
</feature>
<organism evidence="3 4">
    <name type="scientific">Phaseolus coccineus</name>
    <name type="common">Scarlet runner bean</name>
    <name type="synonym">Phaseolus multiflorus</name>
    <dbReference type="NCBI Taxonomy" id="3886"/>
    <lineage>
        <taxon>Eukaryota</taxon>
        <taxon>Viridiplantae</taxon>
        <taxon>Streptophyta</taxon>
        <taxon>Embryophyta</taxon>
        <taxon>Tracheophyta</taxon>
        <taxon>Spermatophyta</taxon>
        <taxon>Magnoliopsida</taxon>
        <taxon>eudicotyledons</taxon>
        <taxon>Gunneridae</taxon>
        <taxon>Pentapetalae</taxon>
        <taxon>rosids</taxon>
        <taxon>fabids</taxon>
        <taxon>Fabales</taxon>
        <taxon>Fabaceae</taxon>
        <taxon>Papilionoideae</taxon>
        <taxon>50 kb inversion clade</taxon>
        <taxon>NPAAA clade</taxon>
        <taxon>indigoferoid/millettioid clade</taxon>
        <taxon>Phaseoleae</taxon>
        <taxon>Phaseolus</taxon>
    </lineage>
</organism>
<sequence length="105" mass="10427">MAIQFLFNYDAHENEEGLVFNSGPIFLFLMIIASLSIISIIIFVCGDHNTRSKHHKGFADGDGGNGGDGDGGGGDVVGGGDVSGGGFGSGDGGGTCAGCNNVGVC</sequence>
<dbReference type="AlphaFoldDB" id="A0AAN9LU80"/>
<keyword evidence="2" id="KW-0472">Membrane</keyword>
<accession>A0AAN9LU80</accession>
<keyword evidence="2" id="KW-1133">Transmembrane helix</keyword>
<dbReference type="PANTHER" id="PTHR35420">
    <property type="entry name" value="OS02G0198500 PROTEIN"/>
    <property type="match status" value="1"/>
</dbReference>
<reference evidence="3 4" key="1">
    <citation type="submission" date="2024-01" db="EMBL/GenBank/DDBJ databases">
        <title>The genomes of 5 underutilized Papilionoideae crops provide insights into root nodulation and disease resistanc.</title>
        <authorList>
            <person name="Jiang F."/>
        </authorList>
    </citation>
    <scope>NUCLEOTIDE SEQUENCE [LARGE SCALE GENOMIC DNA]</scope>
    <source>
        <strain evidence="3">JINMINGXINNONG_FW02</strain>
        <tissue evidence="3">Leaves</tissue>
    </source>
</reference>
<dbReference type="PANTHER" id="PTHR35420:SF1">
    <property type="entry name" value="OS09G0480532 PROTEIN"/>
    <property type="match status" value="1"/>
</dbReference>
<keyword evidence="2" id="KW-0812">Transmembrane</keyword>